<dbReference type="EMBL" id="JAJFAZ020000006">
    <property type="protein sequence ID" value="KAI5324556.1"/>
    <property type="molecule type" value="Genomic_DNA"/>
</dbReference>
<dbReference type="Proteomes" id="UP000327085">
    <property type="component" value="Chromosome 6"/>
</dbReference>
<name>A0A5E4GBS9_PRUDU</name>
<organism evidence="2 3">
    <name type="scientific">Prunus dulcis</name>
    <name type="common">Almond</name>
    <name type="synonym">Amygdalus dulcis</name>
    <dbReference type="NCBI Taxonomy" id="3755"/>
    <lineage>
        <taxon>Eukaryota</taxon>
        <taxon>Viridiplantae</taxon>
        <taxon>Streptophyta</taxon>
        <taxon>Embryophyta</taxon>
        <taxon>Tracheophyta</taxon>
        <taxon>Spermatophyta</taxon>
        <taxon>Magnoliopsida</taxon>
        <taxon>eudicotyledons</taxon>
        <taxon>Gunneridae</taxon>
        <taxon>Pentapetalae</taxon>
        <taxon>rosids</taxon>
        <taxon>fabids</taxon>
        <taxon>Rosales</taxon>
        <taxon>Rosaceae</taxon>
        <taxon>Amygdaloideae</taxon>
        <taxon>Amygdaleae</taxon>
        <taxon>Prunus</taxon>
    </lineage>
</organism>
<evidence type="ECO:0000313" key="1">
    <source>
        <dbReference type="EMBL" id="KAI5324556.1"/>
    </source>
</evidence>
<dbReference type="AlphaFoldDB" id="A0A5E4GBS9"/>
<reference evidence="2" key="1">
    <citation type="submission" date="2019-07" db="EMBL/GenBank/DDBJ databases">
        <authorList>
            <person name="Alioto T."/>
            <person name="Alioto T."/>
            <person name="Gomez Garrido J."/>
        </authorList>
    </citation>
    <scope>NUCLEOTIDE SEQUENCE</scope>
</reference>
<evidence type="ECO:0000313" key="3">
    <source>
        <dbReference type="Proteomes" id="UP000327085"/>
    </source>
</evidence>
<reference evidence="3" key="2">
    <citation type="journal article" date="2020" name="Plant J.">
        <title>Transposons played a major role in the diversification between the closely related almond and peach genomes: results from the almond genome sequence.</title>
        <authorList>
            <person name="Alioto T."/>
            <person name="Alexiou K.G."/>
            <person name="Bardil A."/>
            <person name="Barteri F."/>
            <person name="Castanera R."/>
            <person name="Cruz F."/>
            <person name="Dhingra A."/>
            <person name="Duval H."/>
            <person name="Fernandez I Marti A."/>
            <person name="Frias L."/>
            <person name="Galan B."/>
            <person name="Garcia J.L."/>
            <person name="Howad W."/>
            <person name="Gomez-Garrido J."/>
            <person name="Gut M."/>
            <person name="Julca I."/>
            <person name="Morata J."/>
            <person name="Puigdomenech P."/>
            <person name="Ribeca P."/>
            <person name="Rubio Cabetas M.J."/>
            <person name="Vlasova A."/>
            <person name="Wirthensohn M."/>
            <person name="Garcia-Mas J."/>
            <person name="Gabaldon T."/>
            <person name="Casacuberta J.M."/>
            <person name="Arus P."/>
        </authorList>
    </citation>
    <scope>NUCLEOTIDE SEQUENCE [LARGE SCALE GENOMIC DNA]</scope>
    <source>
        <strain evidence="3">cv. Texas</strain>
    </source>
</reference>
<evidence type="ECO:0000313" key="4">
    <source>
        <dbReference type="Proteomes" id="UP001054821"/>
    </source>
</evidence>
<keyword evidence="4" id="KW-1185">Reference proteome</keyword>
<dbReference type="EMBL" id="CABIKO010000500">
    <property type="protein sequence ID" value="VVA37060.1"/>
    <property type="molecule type" value="Genomic_DNA"/>
</dbReference>
<dbReference type="InParanoid" id="A0A5E4GBS9"/>
<dbReference type="Gramene" id="VVA37060">
    <property type="protein sequence ID" value="VVA37060"/>
    <property type="gene ID" value="Prudul26B006209"/>
</dbReference>
<reference evidence="1 4" key="3">
    <citation type="journal article" date="2022" name="G3 (Bethesda)">
        <title>Whole-genome sequence and methylome profiling of the almond [Prunus dulcis (Mill.) D.A. Webb] cultivar 'Nonpareil'.</title>
        <authorList>
            <person name="D'Amico-Willman K.M."/>
            <person name="Ouma W.Z."/>
            <person name="Meulia T."/>
            <person name="Sideli G.M."/>
            <person name="Gradziel T.M."/>
            <person name="Fresnedo-Ramirez J."/>
        </authorList>
    </citation>
    <scope>NUCLEOTIDE SEQUENCE [LARGE SCALE GENOMIC DNA]</scope>
    <source>
        <strain evidence="1">Clone GOH B32 T37-40</strain>
    </source>
</reference>
<sequence>MGVGWLRLSEIEAMERMRAKIITAKPFKLLPIVEIDSHIRFSDKCSHLIQTVENKKPVSERKVAAAQRKIPRAMTWARLLRIARFTNNVTTSAFIFQSLFGLKTEHSARSQTKGRKTNQRCRVGIGVIRGGVNGWRFGDKRFGLVGKGEYSNAVTGEDSSPMFMPVEL</sequence>
<gene>
    <name evidence="2" type="ORF">ALMOND_2B006209</name>
    <name evidence="1" type="ORF">L3X38_033629</name>
</gene>
<proteinExistence type="predicted"/>
<dbReference type="Proteomes" id="UP001054821">
    <property type="component" value="Chromosome 6"/>
</dbReference>
<evidence type="ECO:0000313" key="2">
    <source>
        <dbReference type="EMBL" id="VVA37060.1"/>
    </source>
</evidence>
<protein>
    <submittedName>
        <fullName evidence="2">Uncharacterized protein</fullName>
    </submittedName>
</protein>
<accession>A0A5E4GBS9</accession>